<proteinExistence type="predicted"/>
<organism evidence="1 2">
    <name type="scientific">Phialophora macrospora</name>
    <dbReference type="NCBI Taxonomy" id="1851006"/>
    <lineage>
        <taxon>Eukaryota</taxon>
        <taxon>Fungi</taxon>
        <taxon>Dikarya</taxon>
        <taxon>Ascomycota</taxon>
        <taxon>Pezizomycotina</taxon>
        <taxon>Eurotiomycetes</taxon>
        <taxon>Chaetothyriomycetidae</taxon>
        <taxon>Chaetothyriales</taxon>
        <taxon>Herpotrichiellaceae</taxon>
        <taxon>Phialophora</taxon>
    </lineage>
</organism>
<dbReference type="EMBL" id="KN846956">
    <property type="protein sequence ID" value="KIW72525.1"/>
    <property type="molecule type" value="Genomic_DNA"/>
</dbReference>
<accession>A0A0D2G1B3</accession>
<sequence>MSTVAFAASVTHALVAVGHTVHGLNTFSLPPFRSLPALLACYAKAGWYQGSAFFTILSLYTYQLSKRPAGSWTPIDRAILGMLVAVYWGSSAWYFKHGDRPTGLVTAVGGLVTAAAVAQ</sequence>
<gene>
    <name evidence="1" type="ORF">PV04_00710</name>
</gene>
<name>A0A0D2G1B3_9EURO</name>
<keyword evidence="2" id="KW-1185">Reference proteome</keyword>
<dbReference type="AlphaFoldDB" id="A0A0D2G1B3"/>
<dbReference type="HOGENOM" id="CLU_162831_1_0_1"/>
<dbReference type="Proteomes" id="UP000054266">
    <property type="component" value="Unassembled WGS sequence"/>
</dbReference>
<protein>
    <submittedName>
        <fullName evidence="1">Uncharacterized protein</fullName>
    </submittedName>
</protein>
<evidence type="ECO:0000313" key="1">
    <source>
        <dbReference type="EMBL" id="KIW72525.1"/>
    </source>
</evidence>
<dbReference type="STRING" id="5601.A0A0D2G1B3"/>
<reference evidence="1 2" key="1">
    <citation type="submission" date="2015-01" db="EMBL/GenBank/DDBJ databases">
        <title>The Genome Sequence of Capronia semiimmersa CBS27337.</title>
        <authorList>
            <consortium name="The Broad Institute Genomics Platform"/>
            <person name="Cuomo C."/>
            <person name="de Hoog S."/>
            <person name="Gorbushina A."/>
            <person name="Stielow B."/>
            <person name="Teixiera M."/>
            <person name="Abouelleil A."/>
            <person name="Chapman S.B."/>
            <person name="Priest M."/>
            <person name="Young S.K."/>
            <person name="Wortman J."/>
            <person name="Nusbaum C."/>
            <person name="Birren B."/>
        </authorList>
    </citation>
    <scope>NUCLEOTIDE SEQUENCE [LARGE SCALE GENOMIC DNA]</scope>
    <source>
        <strain evidence="1 2">CBS 27337</strain>
    </source>
</reference>
<evidence type="ECO:0000313" key="2">
    <source>
        <dbReference type="Proteomes" id="UP000054266"/>
    </source>
</evidence>